<dbReference type="AlphaFoldDB" id="A0A0B6YKH2"/>
<organism evidence="1">
    <name type="scientific">Arion vulgaris</name>
    <dbReference type="NCBI Taxonomy" id="1028688"/>
    <lineage>
        <taxon>Eukaryota</taxon>
        <taxon>Metazoa</taxon>
        <taxon>Spiralia</taxon>
        <taxon>Lophotrochozoa</taxon>
        <taxon>Mollusca</taxon>
        <taxon>Gastropoda</taxon>
        <taxon>Heterobranchia</taxon>
        <taxon>Euthyneura</taxon>
        <taxon>Panpulmonata</taxon>
        <taxon>Eupulmonata</taxon>
        <taxon>Stylommatophora</taxon>
        <taxon>Helicina</taxon>
        <taxon>Arionoidea</taxon>
        <taxon>Arionidae</taxon>
        <taxon>Arion</taxon>
    </lineage>
</organism>
<feature type="non-terminal residue" evidence="1">
    <location>
        <position position="1"/>
    </location>
</feature>
<reference evidence="1" key="1">
    <citation type="submission" date="2014-12" db="EMBL/GenBank/DDBJ databases">
        <title>Insight into the proteome of Arion vulgaris.</title>
        <authorList>
            <person name="Aradska J."/>
            <person name="Bulat T."/>
            <person name="Smidak R."/>
            <person name="Sarate P."/>
            <person name="Gangsoo J."/>
            <person name="Sialana F."/>
            <person name="Bilban M."/>
            <person name="Lubec G."/>
        </authorList>
    </citation>
    <scope>NUCLEOTIDE SEQUENCE</scope>
    <source>
        <tissue evidence="1">Skin</tissue>
    </source>
</reference>
<protein>
    <submittedName>
        <fullName evidence="1">Uncharacterized protein</fullName>
    </submittedName>
</protein>
<evidence type="ECO:0000313" key="1">
    <source>
        <dbReference type="EMBL" id="CEK56713.1"/>
    </source>
</evidence>
<accession>A0A0B6YKH2</accession>
<name>A0A0B6YKH2_9EUPU</name>
<sequence>DSTYCVLKLKSSKTGDTNHEWVLYFHSVEDMHRHKMAICTAWRHIYKTELPVCPLDDISLQSYCQRNVNQLRQQLTLS</sequence>
<dbReference type="EMBL" id="HACG01009848">
    <property type="protein sequence ID" value="CEK56713.1"/>
    <property type="molecule type" value="Transcribed_RNA"/>
</dbReference>
<proteinExistence type="predicted"/>
<gene>
    <name evidence="1" type="primary">ORF28334</name>
</gene>